<sequence length="285" mass="33534">MKKILLFFLCIIFMVTIILITLSNNITRNNKETLDSKNLNSTSVVLLTYHEIRTESLDRGDWQFYRLLDDFEKDLKLIKSSGVKVINYRDLIDVLERGDEIFGPHIIIQFDDGYNSDYDYVFPLLVENQMKATFFITPGRASNPNFHNRFMSWEKIRTIKEYENDEGIKLFEIGAHGQTHTSLDRKENESHEEWLNRLRYEFYQPKKAIKENLGIDVNIFALPFGSGFGLNEVITIAKEYDYELVRGWKTDDNNFINYETNFVRFFPVYNNSNIQDAIDLALGRN</sequence>
<dbReference type="PROSITE" id="PS51677">
    <property type="entry name" value="NODB"/>
    <property type="match status" value="1"/>
</dbReference>
<organism evidence="4 5">
    <name type="scientific">Anaerobranca californiensis DSM 14826</name>
    <dbReference type="NCBI Taxonomy" id="1120989"/>
    <lineage>
        <taxon>Bacteria</taxon>
        <taxon>Bacillati</taxon>
        <taxon>Bacillota</taxon>
        <taxon>Clostridia</taxon>
        <taxon>Eubacteriales</taxon>
        <taxon>Proteinivoracaceae</taxon>
        <taxon>Anaerobranca</taxon>
    </lineage>
</organism>
<evidence type="ECO:0000256" key="1">
    <source>
        <dbReference type="ARBA" id="ARBA00004613"/>
    </source>
</evidence>
<dbReference type="SUPFAM" id="SSF88713">
    <property type="entry name" value="Glycoside hydrolase/deacetylase"/>
    <property type="match status" value="1"/>
</dbReference>
<dbReference type="PANTHER" id="PTHR34216">
    <property type="match status" value="1"/>
</dbReference>
<dbReference type="RefSeq" id="WP_072906946.1">
    <property type="nucleotide sequence ID" value="NZ_FRAI01000009.1"/>
</dbReference>
<evidence type="ECO:0000259" key="3">
    <source>
        <dbReference type="PROSITE" id="PS51677"/>
    </source>
</evidence>
<dbReference type="InterPro" id="IPR051398">
    <property type="entry name" value="Polysacch_Deacetylase"/>
</dbReference>
<dbReference type="Pfam" id="PF01522">
    <property type="entry name" value="Polysacc_deac_1"/>
    <property type="match status" value="1"/>
</dbReference>
<accession>A0A1M6NBB3</accession>
<dbReference type="AlphaFoldDB" id="A0A1M6NBB3"/>
<dbReference type="InterPro" id="IPR011330">
    <property type="entry name" value="Glyco_hydro/deAcase_b/a-brl"/>
</dbReference>
<gene>
    <name evidence="4" type="ORF">SAMN02745227_01099</name>
</gene>
<dbReference type="STRING" id="1120989.SAMN02745227_01099"/>
<feature type="domain" description="NodB homology" evidence="3">
    <location>
        <begin position="104"/>
        <end position="285"/>
    </location>
</feature>
<dbReference type="Proteomes" id="UP000243547">
    <property type="component" value="Unassembled WGS sequence"/>
</dbReference>
<keyword evidence="5" id="KW-1185">Reference proteome</keyword>
<protein>
    <submittedName>
        <fullName evidence="4">Polysaccharide deacetylase</fullName>
    </submittedName>
</protein>
<dbReference type="GO" id="GO:0016810">
    <property type="term" value="F:hydrolase activity, acting on carbon-nitrogen (but not peptide) bonds"/>
    <property type="evidence" value="ECO:0007669"/>
    <property type="project" value="InterPro"/>
</dbReference>
<dbReference type="PANTHER" id="PTHR34216:SF3">
    <property type="entry name" value="POLY-BETA-1,6-N-ACETYL-D-GLUCOSAMINE N-DEACETYLASE"/>
    <property type="match status" value="1"/>
</dbReference>
<comment type="subcellular location">
    <subcellularLocation>
        <location evidence="1">Secreted</location>
    </subcellularLocation>
</comment>
<keyword evidence="2" id="KW-0732">Signal</keyword>
<dbReference type="Gene3D" id="3.20.20.370">
    <property type="entry name" value="Glycoside hydrolase/deacetylase"/>
    <property type="match status" value="1"/>
</dbReference>
<evidence type="ECO:0000313" key="5">
    <source>
        <dbReference type="Proteomes" id="UP000243547"/>
    </source>
</evidence>
<dbReference type="GO" id="GO:0005576">
    <property type="term" value="C:extracellular region"/>
    <property type="evidence" value="ECO:0007669"/>
    <property type="project" value="UniProtKB-SubCell"/>
</dbReference>
<name>A0A1M6NBB3_9FIRM</name>
<evidence type="ECO:0000256" key="2">
    <source>
        <dbReference type="ARBA" id="ARBA00022729"/>
    </source>
</evidence>
<dbReference type="EMBL" id="FRAI01000009">
    <property type="protein sequence ID" value="SHJ92969.1"/>
    <property type="molecule type" value="Genomic_DNA"/>
</dbReference>
<dbReference type="OrthoDB" id="9778320at2"/>
<dbReference type="CDD" id="cd10918">
    <property type="entry name" value="CE4_NodB_like_5s_6s"/>
    <property type="match status" value="1"/>
</dbReference>
<dbReference type="GO" id="GO:0005975">
    <property type="term" value="P:carbohydrate metabolic process"/>
    <property type="evidence" value="ECO:0007669"/>
    <property type="project" value="InterPro"/>
</dbReference>
<proteinExistence type="predicted"/>
<evidence type="ECO:0000313" key="4">
    <source>
        <dbReference type="EMBL" id="SHJ92969.1"/>
    </source>
</evidence>
<reference evidence="5" key="1">
    <citation type="submission" date="2016-11" db="EMBL/GenBank/DDBJ databases">
        <authorList>
            <person name="Varghese N."/>
            <person name="Submissions S."/>
        </authorList>
    </citation>
    <scope>NUCLEOTIDE SEQUENCE [LARGE SCALE GENOMIC DNA]</scope>
    <source>
        <strain evidence="5">DSM 14826</strain>
    </source>
</reference>
<dbReference type="InterPro" id="IPR002509">
    <property type="entry name" value="NODB_dom"/>
</dbReference>